<evidence type="ECO:0000313" key="2">
    <source>
        <dbReference type="Proteomes" id="UP000570678"/>
    </source>
</evidence>
<dbReference type="EMBL" id="JAAXOT010000022">
    <property type="protein sequence ID" value="NKY60349.1"/>
    <property type="molecule type" value="Genomic_DNA"/>
</dbReference>
<organism evidence="1 2">
    <name type="scientific">Nocardia flavorosea</name>
    <dbReference type="NCBI Taxonomy" id="53429"/>
    <lineage>
        <taxon>Bacteria</taxon>
        <taxon>Bacillati</taxon>
        <taxon>Actinomycetota</taxon>
        <taxon>Actinomycetes</taxon>
        <taxon>Mycobacteriales</taxon>
        <taxon>Nocardiaceae</taxon>
        <taxon>Nocardia</taxon>
    </lineage>
</organism>
<dbReference type="RefSeq" id="WP_157117175.1">
    <property type="nucleotide sequence ID" value="NZ_JAAXOT010000022.1"/>
</dbReference>
<comment type="caution">
    <text evidence="1">The sequence shown here is derived from an EMBL/GenBank/DDBJ whole genome shotgun (WGS) entry which is preliminary data.</text>
</comment>
<proteinExistence type="predicted"/>
<dbReference type="AlphaFoldDB" id="A0A846YTQ1"/>
<protein>
    <submittedName>
        <fullName evidence="1">Uncharacterized protein</fullName>
    </submittedName>
</protein>
<name>A0A846YTQ1_9NOCA</name>
<gene>
    <name evidence="1" type="ORF">HGA15_30285</name>
</gene>
<dbReference type="Proteomes" id="UP000570678">
    <property type="component" value="Unassembled WGS sequence"/>
</dbReference>
<reference evidence="1 2" key="1">
    <citation type="submission" date="2020-04" db="EMBL/GenBank/DDBJ databases">
        <title>MicrobeNet Type strains.</title>
        <authorList>
            <person name="Nicholson A.C."/>
        </authorList>
    </citation>
    <scope>NUCLEOTIDE SEQUENCE [LARGE SCALE GENOMIC DNA]</scope>
    <source>
        <strain evidence="1 2">JCM 3332</strain>
    </source>
</reference>
<evidence type="ECO:0000313" key="1">
    <source>
        <dbReference type="EMBL" id="NKY60349.1"/>
    </source>
</evidence>
<accession>A0A846YTQ1</accession>
<keyword evidence="2" id="KW-1185">Reference proteome</keyword>
<sequence length="111" mass="12186">MPESMQHIDSFHTALGIHLEPPEGVGRFWAIPGTAMFEEIGSLRVYLDGTTRILPRKRVAGLGHIEALRSAATHALYGPAVTMYGTWAQTLHPDGELHYVETAISVPRGPR</sequence>